<feature type="domain" description="HTH tetR-type" evidence="3">
    <location>
        <begin position="1"/>
        <end position="47"/>
    </location>
</feature>
<accession>A0A031JAW0</accession>
<dbReference type="Pfam" id="PF00440">
    <property type="entry name" value="TetR_N"/>
    <property type="match status" value="1"/>
</dbReference>
<evidence type="ECO:0000256" key="1">
    <source>
        <dbReference type="ARBA" id="ARBA00023125"/>
    </source>
</evidence>
<reference evidence="4 5" key="1">
    <citation type="submission" date="2014-03" db="EMBL/GenBank/DDBJ databases">
        <title>Whole genome sequence of Novosphingobium resinovorum KF1.</title>
        <authorList>
            <person name="Gan H.M."/>
            <person name="Gan H.Y."/>
            <person name="Chew T.H."/>
            <person name="Savka M.A."/>
        </authorList>
    </citation>
    <scope>NUCLEOTIDE SEQUENCE [LARGE SCALE GENOMIC DNA]</scope>
    <source>
        <strain evidence="4 5">KF1</strain>
    </source>
</reference>
<organism evidence="4 5">
    <name type="scientific">Novosphingobium resinovorum</name>
    <dbReference type="NCBI Taxonomy" id="158500"/>
    <lineage>
        <taxon>Bacteria</taxon>
        <taxon>Pseudomonadati</taxon>
        <taxon>Pseudomonadota</taxon>
        <taxon>Alphaproteobacteria</taxon>
        <taxon>Sphingomonadales</taxon>
        <taxon>Sphingomonadaceae</taxon>
        <taxon>Novosphingobium</taxon>
    </lineage>
</organism>
<protein>
    <submittedName>
        <fullName evidence="4">Transcriptional regulator</fullName>
    </submittedName>
</protein>
<proteinExistence type="predicted"/>
<keyword evidence="1 2" id="KW-0238">DNA-binding</keyword>
<evidence type="ECO:0000259" key="3">
    <source>
        <dbReference type="PROSITE" id="PS50977"/>
    </source>
</evidence>
<dbReference type="Proteomes" id="UP000024329">
    <property type="component" value="Unassembled WGS sequence"/>
</dbReference>
<dbReference type="PROSITE" id="PS50977">
    <property type="entry name" value="HTH_TETR_2"/>
    <property type="match status" value="1"/>
</dbReference>
<dbReference type="Gene3D" id="1.10.357.10">
    <property type="entry name" value="Tetracycline Repressor, domain 2"/>
    <property type="match status" value="1"/>
</dbReference>
<comment type="caution">
    <text evidence="4">The sequence shown here is derived from an EMBL/GenBank/DDBJ whole genome shotgun (WGS) entry which is preliminary data.</text>
</comment>
<evidence type="ECO:0000313" key="5">
    <source>
        <dbReference type="Proteomes" id="UP000024329"/>
    </source>
</evidence>
<dbReference type="EMBL" id="JFYZ01000068">
    <property type="protein sequence ID" value="EZP70321.1"/>
    <property type="molecule type" value="Genomic_DNA"/>
</dbReference>
<dbReference type="SUPFAM" id="SSF46689">
    <property type="entry name" value="Homeodomain-like"/>
    <property type="match status" value="1"/>
</dbReference>
<evidence type="ECO:0000256" key="2">
    <source>
        <dbReference type="PROSITE-ProRule" id="PRU00335"/>
    </source>
</evidence>
<gene>
    <name evidence="4" type="ORF">BV97_05445</name>
</gene>
<dbReference type="GO" id="GO:0003677">
    <property type="term" value="F:DNA binding"/>
    <property type="evidence" value="ECO:0007669"/>
    <property type="project" value="UniProtKB-UniRule"/>
</dbReference>
<dbReference type="InterPro" id="IPR001647">
    <property type="entry name" value="HTH_TetR"/>
</dbReference>
<dbReference type="AlphaFoldDB" id="A0A031JAW0"/>
<dbReference type="InterPro" id="IPR009057">
    <property type="entry name" value="Homeodomain-like_sf"/>
</dbReference>
<sequence length="172" mass="18815">MRTEGYAAVSTRRVAKEAGLTASLVHYYYPETDNLFVDLHRRMTERQVAELGQILGCGDPVTALWEYQAGWAQSALGVEFIALANHRKTIKPLIAVRTEEARDVQAAALAGALERAGVDSAVLPPEALAMMLVGIARTLANEERVGITRGHAEVRGFVDWLLAWLRDGNSLT</sequence>
<feature type="DNA-binding region" description="H-T-H motif" evidence="2">
    <location>
        <begin position="10"/>
        <end position="29"/>
    </location>
</feature>
<dbReference type="eggNOG" id="COG1309">
    <property type="taxonomic scope" value="Bacteria"/>
</dbReference>
<dbReference type="PATRIC" id="fig|158500.4.peg.5519"/>
<name>A0A031JAW0_9SPHN</name>
<evidence type="ECO:0000313" key="4">
    <source>
        <dbReference type="EMBL" id="EZP70321.1"/>
    </source>
</evidence>